<dbReference type="Proteomes" id="UP000316125">
    <property type="component" value="Chromosome"/>
</dbReference>
<evidence type="ECO:0000313" key="2">
    <source>
        <dbReference type="Proteomes" id="UP000316125"/>
    </source>
</evidence>
<reference evidence="1 2" key="1">
    <citation type="submission" date="2019-06" db="EMBL/GenBank/DDBJ databases">
        <title>Complete genome of Microbacterium foliorum M2.</title>
        <authorList>
            <person name="Cao G."/>
        </authorList>
    </citation>
    <scope>NUCLEOTIDE SEQUENCE [LARGE SCALE GENOMIC DNA]</scope>
    <source>
        <strain evidence="1 2">M2</strain>
    </source>
</reference>
<sequence>MPTVMRVRGYRFFFYSNEGSEPPHVHVEHSGMTAKFWLAPVSSASRSRFSDDELRSLQRLVNRHRHRFEEAWHEHFGG</sequence>
<dbReference type="OrthoDB" id="122670at2"/>
<dbReference type="AlphaFoldDB" id="A0A4Y5YM36"/>
<gene>
    <name evidence="1" type="ORF">FIV50_01950</name>
</gene>
<proteinExistence type="predicted"/>
<dbReference type="InterPro" id="IPR025427">
    <property type="entry name" value="DUF4160"/>
</dbReference>
<dbReference type="EMBL" id="CP041040">
    <property type="protein sequence ID" value="QDE33668.1"/>
    <property type="molecule type" value="Genomic_DNA"/>
</dbReference>
<dbReference type="Pfam" id="PF13711">
    <property type="entry name" value="DUF4160"/>
    <property type="match status" value="1"/>
</dbReference>
<accession>A0A4Y5YM36</accession>
<name>A0A4Y5YM36_9MICO</name>
<evidence type="ECO:0000313" key="1">
    <source>
        <dbReference type="EMBL" id="QDE33668.1"/>
    </source>
</evidence>
<organism evidence="1 2">
    <name type="scientific">Microbacterium foliorum</name>
    <dbReference type="NCBI Taxonomy" id="104336"/>
    <lineage>
        <taxon>Bacteria</taxon>
        <taxon>Bacillati</taxon>
        <taxon>Actinomycetota</taxon>
        <taxon>Actinomycetes</taxon>
        <taxon>Micrococcales</taxon>
        <taxon>Microbacteriaceae</taxon>
        <taxon>Microbacterium</taxon>
    </lineage>
</organism>
<protein>
    <submittedName>
        <fullName evidence="1">DUF4160 domain-containing protein</fullName>
    </submittedName>
</protein>